<dbReference type="Pfam" id="PF11749">
    <property type="entry name" value="DUF3305"/>
    <property type="match status" value="1"/>
</dbReference>
<dbReference type="RefSeq" id="WP_316632241.1">
    <property type="nucleotide sequence ID" value="NZ_FOMS01000001.1"/>
</dbReference>
<proteinExistence type="predicted"/>
<feature type="region of interest" description="Disordered" evidence="1">
    <location>
        <begin position="160"/>
        <end position="194"/>
    </location>
</feature>
<organism evidence="2 3">
    <name type="scientific">Roseivivax sediminis</name>
    <dbReference type="NCBI Taxonomy" id="936889"/>
    <lineage>
        <taxon>Bacteria</taxon>
        <taxon>Pseudomonadati</taxon>
        <taxon>Pseudomonadota</taxon>
        <taxon>Alphaproteobacteria</taxon>
        <taxon>Rhodobacterales</taxon>
        <taxon>Roseobacteraceae</taxon>
        <taxon>Roseivivax</taxon>
    </lineage>
</organism>
<dbReference type="EMBL" id="FOMS01000001">
    <property type="protein sequence ID" value="SFD47177.1"/>
    <property type="molecule type" value="Genomic_DNA"/>
</dbReference>
<protein>
    <recommendedName>
        <fullName evidence="4">Molybdopterin-guanine dinucleotide biosynthesis protein A</fullName>
    </recommendedName>
</protein>
<evidence type="ECO:0000313" key="3">
    <source>
        <dbReference type="Proteomes" id="UP000325289"/>
    </source>
</evidence>
<sequence length="194" mass="21296">MPDTVRAADTRRSTSMPVGVVVRRQPGVTRWAAWSWRPVAILPGAEAADWQILREDGEATEYHAATVPLTLYRGETEAYRVALSDTKPCVYVILRAAARGATMPWSVHLVTASPHEAALFETSGEEIVEKVPMPQGVAAWVGTWVASHHVEEPFVKRQRTGWTERRQDGIGDPRIAQASDVYRAPTGPRGEGGT</sequence>
<dbReference type="InterPro" id="IPR021736">
    <property type="entry name" value="DUF3305"/>
</dbReference>
<feature type="compositionally biased region" description="Basic and acidic residues" evidence="1">
    <location>
        <begin position="162"/>
        <end position="171"/>
    </location>
</feature>
<name>A0A1I1SL40_9RHOB</name>
<gene>
    <name evidence="2" type="ORF">SAMN04515678_101219</name>
</gene>
<reference evidence="2 3" key="1">
    <citation type="submission" date="2016-10" db="EMBL/GenBank/DDBJ databases">
        <authorList>
            <person name="Varghese N."/>
            <person name="Submissions S."/>
        </authorList>
    </citation>
    <scope>NUCLEOTIDE SEQUENCE [LARGE SCALE GENOMIC DNA]</scope>
    <source>
        <strain evidence="3">YIM D21,KCTC 23444,ACCC 10710</strain>
    </source>
</reference>
<evidence type="ECO:0000256" key="1">
    <source>
        <dbReference type="SAM" id="MobiDB-lite"/>
    </source>
</evidence>
<evidence type="ECO:0008006" key="4">
    <source>
        <dbReference type="Google" id="ProtNLM"/>
    </source>
</evidence>
<dbReference type="Proteomes" id="UP000325289">
    <property type="component" value="Unassembled WGS sequence"/>
</dbReference>
<evidence type="ECO:0000313" key="2">
    <source>
        <dbReference type="EMBL" id="SFD47177.1"/>
    </source>
</evidence>
<accession>A0A1I1SL40</accession>
<dbReference type="AlphaFoldDB" id="A0A1I1SL40"/>
<keyword evidence="3" id="KW-1185">Reference proteome</keyword>